<evidence type="ECO:0000313" key="3">
    <source>
        <dbReference type="EMBL" id="SFV55354.1"/>
    </source>
</evidence>
<name>A0A1W1BPA4_9ZZZZ</name>
<dbReference type="InterPro" id="IPR011460">
    <property type="entry name" value="Lcl_C"/>
</dbReference>
<feature type="domain" description="Lcl C-terminal" evidence="1">
    <location>
        <begin position="231"/>
        <end position="376"/>
    </location>
</feature>
<dbReference type="EC" id="3.2.1.14" evidence="3"/>
<feature type="domain" description="DUF4214" evidence="2">
    <location>
        <begin position="59"/>
        <end position="122"/>
    </location>
</feature>
<dbReference type="InterPro" id="IPR025282">
    <property type="entry name" value="DUF4214"/>
</dbReference>
<dbReference type="GO" id="GO:0008843">
    <property type="term" value="F:endochitinase activity"/>
    <property type="evidence" value="ECO:0007669"/>
    <property type="project" value="UniProtKB-EC"/>
</dbReference>
<dbReference type="PANTHER" id="PTHR35812:SF1">
    <property type="entry name" value="LIPOPROTEIN"/>
    <property type="match status" value="1"/>
</dbReference>
<keyword evidence="3" id="KW-0378">Hydrolase</keyword>
<dbReference type="Pfam" id="PF07603">
    <property type="entry name" value="Lcl_C"/>
    <property type="match status" value="2"/>
</dbReference>
<dbReference type="Pfam" id="PF13946">
    <property type="entry name" value="DUF4214"/>
    <property type="match status" value="1"/>
</dbReference>
<organism evidence="3">
    <name type="scientific">hydrothermal vent metagenome</name>
    <dbReference type="NCBI Taxonomy" id="652676"/>
    <lineage>
        <taxon>unclassified sequences</taxon>
        <taxon>metagenomes</taxon>
        <taxon>ecological metagenomes</taxon>
    </lineage>
</organism>
<evidence type="ECO:0000259" key="2">
    <source>
        <dbReference type="Pfam" id="PF13946"/>
    </source>
</evidence>
<sequence length="517" mass="59515">MKKLLTTILFISFFNSMVIAEDVTDKSITKLYIATFDRAPDSDGISYWLKSGLSLNEIAMSFFDQIETNKKYPQNYTNFDFVTAIYKNMFKRKADTAGQTYWVKELDDGHIIRPLFILAIMNGAKGDDSIILENKREVGTYFMYSKLNDLVQAKSVMANVTKSTDSVVQAKVLIDSYAKSVGTFSYIPKVTRQTVSYDHLGNSITDDSLKDDGYYKSGIADNYQRDDQKSVVSDMLSNLMWQDDINGTDVQKPYITTEHFKSAEYNETSGDTATTYCNALSLGGYSDWRLPTIDELMTLPIKGLPNRDSNNFPPIDKIFENIRGYNYWTSSEIADSNNNNSLIKDLNKKIWTVSFEYNHDNWLDKNSSFVFTRCVRNIKPTINHSFTRDIDNGVTKDNVTSLIWQDDYADNNNTVTNLTWIGAINYCEELTLGGYTTWRLPNFNELYFIADRTKYNPSIDTTSFKHTKSENYWTSTTIDRKKNYAWTVNFHYGYDGKGEEWQNKTKTNYIRCVRSSL</sequence>
<evidence type="ECO:0000259" key="1">
    <source>
        <dbReference type="Pfam" id="PF07603"/>
    </source>
</evidence>
<feature type="domain" description="Lcl C-terminal" evidence="1">
    <location>
        <begin position="393"/>
        <end position="514"/>
    </location>
</feature>
<accession>A0A1W1BPA4</accession>
<dbReference type="EMBL" id="FPHG01000028">
    <property type="protein sequence ID" value="SFV55354.1"/>
    <property type="molecule type" value="Genomic_DNA"/>
</dbReference>
<protein>
    <submittedName>
        <fullName evidence="3">Chitinase</fullName>
        <ecNumber evidence="3">3.2.1.14</ecNumber>
    </submittedName>
</protein>
<reference evidence="3" key="1">
    <citation type="submission" date="2016-10" db="EMBL/GenBank/DDBJ databases">
        <authorList>
            <person name="de Groot N.N."/>
        </authorList>
    </citation>
    <scope>NUCLEOTIDE SEQUENCE</scope>
</reference>
<dbReference type="AlphaFoldDB" id="A0A1W1BPA4"/>
<keyword evidence="3" id="KW-0326">Glycosidase</keyword>
<proteinExistence type="predicted"/>
<dbReference type="PANTHER" id="PTHR35812">
    <property type="entry name" value="LIPOPROTEIN"/>
    <property type="match status" value="1"/>
</dbReference>
<gene>
    <name evidence="3" type="ORF">MNB_SV-9-1591</name>
</gene>